<feature type="compositionally biased region" description="Polar residues" evidence="1">
    <location>
        <begin position="191"/>
        <end position="200"/>
    </location>
</feature>
<feature type="region of interest" description="Disordered" evidence="1">
    <location>
        <begin position="165"/>
        <end position="207"/>
    </location>
</feature>
<sequence length="207" mass="22114">MAQGCAIAGFGVFAAPFDPLQHPRPHVMVSWPGLSGGEAWPWLGDAKGRPGEGDDMAAAKKGARRADKWTGRLVHSTLLWKTNGAERARSGGRRLLHSCTAAQLRLPLCTRAFLSRALAPSSLSPSPPPARWCRIDAAGPRGRRRHPGTDLPDWGASMAGWLPPPSWQQPTKHGPSTLDMAFLPYHPTAPSPCQSGTRTPATAEPGN</sequence>
<evidence type="ECO:0000313" key="3">
    <source>
        <dbReference type="Proteomes" id="UP000240883"/>
    </source>
</evidence>
<keyword evidence="3" id="KW-1185">Reference proteome</keyword>
<dbReference type="Proteomes" id="UP000240883">
    <property type="component" value="Unassembled WGS sequence"/>
</dbReference>
<name>A0A2T2N6P4_CORCC</name>
<proteinExistence type="predicted"/>
<protein>
    <submittedName>
        <fullName evidence="2">Uncharacterized protein</fullName>
    </submittedName>
</protein>
<evidence type="ECO:0000256" key="1">
    <source>
        <dbReference type="SAM" id="MobiDB-lite"/>
    </source>
</evidence>
<gene>
    <name evidence="2" type="ORF">BS50DRAFT_593409</name>
</gene>
<evidence type="ECO:0000313" key="2">
    <source>
        <dbReference type="EMBL" id="PSN61079.1"/>
    </source>
</evidence>
<dbReference type="AlphaFoldDB" id="A0A2T2N6P4"/>
<organism evidence="2 3">
    <name type="scientific">Corynespora cassiicola Philippines</name>
    <dbReference type="NCBI Taxonomy" id="1448308"/>
    <lineage>
        <taxon>Eukaryota</taxon>
        <taxon>Fungi</taxon>
        <taxon>Dikarya</taxon>
        <taxon>Ascomycota</taxon>
        <taxon>Pezizomycotina</taxon>
        <taxon>Dothideomycetes</taxon>
        <taxon>Pleosporomycetidae</taxon>
        <taxon>Pleosporales</taxon>
        <taxon>Corynesporascaceae</taxon>
        <taxon>Corynespora</taxon>
    </lineage>
</organism>
<reference evidence="2 3" key="1">
    <citation type="journal article" date="2018" name="Front. Microbiol.">
        <title>Genome-Wide Analysis of Corynespora cassiicola Leaf Fall Disease Putative Effectors.</title>
        <authorList>
            <person name="Lopez D."/>
            <person name="Ribeiro S."/>
            <person name="Label P."/>
            <person name="Fumanal B."/>
            <person name="Venisse J.S."/>
            <person name="Kohler A."/>
            <person name="de Oliveira R.R."/>
            <person name="Labutti K."/>
            <person name="Lipzen A."/>
            <person name="Lail K."/>
            <person name="Bauer D."/>
            <person name="Ohm R.A."/>
            <person name="Barry K.W."/>
            <person name="Spatafora J."/>
            <person name="Grigoriev I.V."/>
            <person name="Martin F.M."/>
            <person name="Pujade-Renaud V."/>
        </authorList>
    </citation>
    <scope>NUCLEOTIDE SEQUENCE [LARGE SCALE GENOMIC DNA]</scope>
    <source>
        <strain evidence="2 3">Philippines</strain>
    </source>
</reference>
<accession>A0A2T2N6P4</accession>
<dbReference type="EMBL" id="KZ678146">
    <property type="protein sequence ID" value="PSN61079.1"/>
    <property type="molecule type" value="Genomic_DNA"/>
</dbReference>